<dbReference type="GeneID" id="110978117"/>
<dbReference type="RefSeq" id="XP_022088541.1">
    <property type="nucleotide sequence ID" value="XM_022232849.1"/>
</dbReference>
<name>A0A8B7Y7L0_ACAPL</name>
<dbReference type="InterPro" id="IPR042407">
    <property type="entry name" value="NCBP2-AS2"/>
</dbReference>
<reference evidence="2 3" key="1">
    <citation type="submission" date="2025-04" db="UniProtKB">
        <authorList>
            <consortium name="RefSeq"/>
        </authorList>
    </citation>
    <scope>IDENTIFICATION</scope>
</reference>
<sequence>MPLRFLLRYLANNEQLIEKLAESRVMRRIAQITAYSINKAQAMSHEAIEKASESEILKKMADDTRRREEKGTRLASFTQNFAKELREGMKDIEKEVKKKQFKE</sequence>
<dbReference type="RefSeq" id="XP_022088542.1">
    <property type="nucleotide sequence ID" value="XM_022232850.1"/>
</dbReference>
<evidence type="ECO:0000313" key="1">
    <source>
        <dbReference type="Proteomes" id="UP000694845"/>
    </source>
</evidence>
<dbReference type="AlphaFoldDB" id="A0A8B7Y7L0"/>
<dbReference type="OMA" id="WIMYLIN"/>
<protein>
    <submittedName>
        <fullName evidence="2 3">Uncharacterized protein NCBP2-AS2 homolog</fullName>
    </submittedName>
</protein>
<proteinExistence type="predicted"/>
<evidence type="ECO:0000313" key="2">
    <source>
        <dbReference type="RefSeq" id="XP_022088541.1"/>
    </source>
</evidence>
<gene>
    <name evidence="2 3" type="primary">LOC110978117</name>
</gene>
<dbReference type="PANTHER" id="PTHR41161">
    <property type="entry name" value="PROTEIN NCBP2AS2"/>
    <property type="match status" value="1"/>
</dbReference>
<keyword evidence="1" id="KW-1185">Reference proteome</keyword>
<dbReference type="PANTHER" id="PTHR41161:SF1">
    <property type="entry name" value="PROTEIN NCBP2AS2"/>
    <property type="match status" value="1"/>
</dbReference>
<evidence type="ECO:0000313" key="3">
    <source>
        <dbReference type="RefSeq" id="XP_022088542.1"/>
    </source>
</evidence>
<organism evidence="1 3">
    <name type="scientific">Acanthaster planci</name>
    <name type="common">Crown-of-thorns starfish</name>
    <dbReference type="NCBI Taxonomy" id="133434"/>
    <lineage>
        <taxon>Eukaryota</taxon>
        <taxon>Metazoa</taxon>
        <taxon>Echinodermata</taxon>
        <taxon>Eleutherozoa</taxon>
        <taxon>Asterozoa</taxon>
        <taxon>Asteroidea</taxon>
        <taxon>Valvatacea</taxon>
        <taxon>Valvatida</taxon>
        <taxon>Acanthasteridae</taxon>
        <taxon>Acanthaster</taxon>
    </lineage>
</organism>
<dbReference type="KEGG" id="aplc:110978117"/>
<dbReference type="Proteomes" id="UP000694845">
    <property type="component" value="Unplaced"/>
</dbReference>
<accession>A0A8B7Y7L0</accession>
<dbReference type="OrthoDB" id="5950777at2759"/>